<evidence type="ECO:0000256" key="1">
    <source>
        <dbReference type="SAM" id="Phobius"/>
    </source>
</evidence>
<name>A0A444W436_9FLAO</name>
<dbReference type="Proteomes" id="UP000289775">
    <property type="component" value="Unassembled WGS sequence"/>
</dbReference>
<evidence type="ECO:0000313" key="2">
    <source>
        <dbReference type="EMBL" id="RYJ40554.1"/>
    </source>
</evidence>
<accession>A0A444W436</accession>
<evidence type="ECO:0008006" key="4">
    <source>
        <dbReference type="Google" id="ProtNLM"/>
    </source>
</evidence>
<dbReference type="EMBL" id="JUIW01000013">
    <property type="protein sequence ID" value="RYJ40554.1"/>
    <property type="molecule type" value="Genomic_DNA"/>
</dbReference>
<dbReference type="AlphaFoldDB" id="A0A444W436"/>
<dbReference type="PROSITE" id="PS51257">
    <property type="entry name" value="PROKAR_LIPOPROTEIN"/>
    <property type="match status" value="1"/>
</dbReference>
<proteinExistence type="predicted"/>
<keyword evidence="1" id="KW-0812">Transmembrane</keyword>
<feature type="transmembrane region" description="Helical" evidence="1">
    <location>
        <begin position="12"/>
        <end position="30"/>
    </location>
</feature>
<organism evidence="2 3">
    <name type="scientific">Flavobacterium beibuense</name>
    <dbReference type="NCBI Taxonomy" id="657326"/>
    <lineage>
        <taxon>Bacteria</taxon>
        <taxon>Pseudomonadati</taxon>
        <taxon>Bacteroidota</taxon>
        <taxon>Flavobacteriia</taxon>
        <taxon>Flavobacteriales</taxon>
        <taxon>Flavobacteriaceae</taxon>
        <taxon>Flavobacterium</taxon>
    </lineage>
</organism>
<comment type="caution">
    <text evidence="2">The sequence shown here is derived from an EMBL/GenBank/DDBJ whole genome shotgun (WGS) entry which is preliminary data.</text>
</comment>
<keyword evidence="1" id="KW-1133">Transmembrane helix</keyword>
<keyword evidence="1" id="KW-0472">Membrane</keyword>
<sequence>MINKKQQLKGTFLKLIPSAFLILFLLVLFSCNSTKNIAINEDVVIKRILKENRLNSRKYFVVKDDIIKEDNVYFLRYRTLLRGGIRPHYLDGRFYYYYVSVINNKFYFFDENDENYNIQVLENMKENLTEQQNIDHVNKNYKYYKKGLVLAL</sequence>
<protein>
    <recommendedName>
        <fullName evidence="4">Lipoprotein</fullName>
    </recommendedName>
</protein>
<keyword evidence="3" id="KW-1185">Reference proteome</keyword>
<dbReference type="RefSeq" id="WP_129752454.1">
    <property type="nucleotide sequence ID" value="NZ_JUIW01000013.1"/>
</dbReference>
<evidence type="ECO:0000313" key="3">
    <source>
        <dbReference type="Proteomes" id="UP000289775"/>
    </source>
</evidence>
<reference evidence="2 3" key="1">
    <citation type="submission" date="2014-12" db="EMBL/GenBank/DDBJ databases">
        <title>Genome sequence of Flavobacterium beibuense RSKm HC5.</title>
        <authorList>
            <person name="Kim J.F."/>
            <person name="Song J.Y."/>
            <person name="Kwak M.-J."/>
            <person name="Lee S.-W."/>
        </authorList>
    </citation>
    <scope>NUCLEOTIDE SEQUENCE [LARGE SCALE GENOMIC DNA]</scope>
    <source>
        <strain evidence="2 3">RSKm HC5</strain>
    </source>
</reference>
<gene>
    <name evidence="2" type="ORF">NU09_3384</name>
</gene>